<dbReference type="InterPro" id="IPR032508">
    <property type="entry name" value="FecR_C"/>
</dbReference>
<dbReference type="PANTHER" id="PTHR30273:SF2">
    <property type="entry name" value="PROTEIN FECR"/>
    <property type="match status" value="1"/>
</dbReference>
<reference evidence="4 5" key="1">
    <citation type="submission" date="2022-09" db="EMBL/GenBank/DDBJ databases">
        <title>Genome sequencing of Flavivirga sp. MEBiC05379.</title>
        <authorList>
            <person name="Oh H.-M."/>
            <person name="Kwon K.K."/>
            <person name="Park M.J."/>
            <person name="Yang S.-H."/>
        </authorList>
    </citation>
    <scope>NUCLEOTIDE SEQUENCE [LARGE SCALE GENOMIC DNA]</scope>
    <source>
        <strain evidence="4 5">MEBiC05379</strain>
    </source>
</reference>
<dbReference type="InterPro" id="IPR006860">
    <property type="entry name" value="FecR"/>
</dbReference>
<dbReference type="Gene3D" id="2.60.120.1440">
    <property type="match status" value="1"/>
</dbReference>
<protein>
    <submittedName>
        <fullName evidence="4">FecR domain-containing protein</fullName>
    </submittedName>
</protein>
<dbReference type="Gene3D" id="3.55.50.30">
    <property type="match status" value="1"/>
</dbReference>
<dbReference type="Pfam" id="PF16344">
    <property type="entry name" value="FecR_C"/>
    <property type="match status" value="1"/>
</dbReference>
<keyword evidence="1" id="KW-0472">Membrane</keyword>
<dbReference type="PANTHER" id="PTHR30273">
    <property type="entry name" value="PERIPLASMIC SIGNAL SENSOR AND SIGMA FACTOR ACTIVATOR FECR-RELATED"/>
    <property type="match status" value="1"/>
</dbReference>
<evidence type="ECO:0000256" key="1">
    <source>
        <dbReference type="SAM" id="Phobius"/>
    </source>
</evidence>
<evidence type="ECO:0000313" key="4">
    <source>
        <dbReference type="EMBL" id="MEF3831590.1"/>
    </source>
</evidence>
<keyword evidence="1" id="KW-1133">Transmembrane helix</keyword>
<feature type="domain" description="Protein FecR C-terminal" evidence="3">
    <location>
        <begin position="235"/>
        <end position="301"/>
    </location>
</feature>
<keyword evidence="5" id="KW-1185">Reference proteome</keyword>
<proteinExistence type="predicted"/>
<evidence type="ECO:0000259" key="2">
    <source>
        <dbReference type="Pfam" id="PF04773"/>
    </source>
</evidence>
<evidence type="ECO:0000313" key="5">
    <source>
        <dbReference type="Proteomes" id="UP001337305"/>
    </source>
</evidence>
<organism evidence="4 5">
    <name type="scientific">Flavivirga spongiicola</name>
    <dbReference type="NCBI Taxonomy" id="421621"/>
    <lineage>
        <taxon>Bacteria</taxon>
        <taxon>Pseudomonadati</taxon>
        <taxon>Bacteroidota</taxon>
        <taxon>Flavobacteriia</taxon>
        <taxon>Flavobacteriales</taxon>
        <taxon>Flavobacteriaceae</taxon>
        <taxon>Flavivirga</taxon>
    </lineage>
</organism>
<gene>
    <name evidence="4" type="ORF">N1F79_00470</name>
</gene>
<evidence type="ECO:0000259" key="3">
    <source>
        <dbReference type="Pfam" id="PF16344"/>
    </source>
</evidence>
<dbReference type="PIRSF" id="PIRSF018266">
    <property type="entry name" value="FecR"/>
    <property type="match status" value="1"/>
</dbReference>
<sequence>MSNKKVLKLIKGQLSPEEEKEVIDWLFNNPKRREQYEILKAKHVAASLRKSKKTTFKKFYRYAALLAVILTSSILTWHVVVKNSISTIPSNSLVLITTQKAEKKEIILEDSTKITLNANSVLSYPKHFSGNTREVAIKGEAFFEVTKNTEKPFIVTTEDGMKIKVLGTSFNVKSYSEDKNVETTLVTGKVKVIEENKNTVVELSPSQKATYIKKEDKMIVEKVDVKNFTSWKEGKLIYNDTPMRQVIKDLERTYDLKFDVTSNKILDYKYKGEFDNLDIKQILDLFEVSSPITYSIQNNIIRLNIQK</sequence>
<accession>A0ABU7XLK0</accession>
<dbReference type="Pfam" id="PF04773">
    <property type="entry name" value="FecR"/>
    <property type="match status" value="1"/>
</dbReference>
<feature type="domain" description="FecR protein" evidence="2">
    <location>
        <begin position="96"/>
        <end position="191"/>
    </location>
</feature>
<keyword evidence="1" id="KW-0812">Transmembrane</keyword>
<dbReference type="EMBL" id="JAODOP010000001">
    <property type="protein sequence ID" value="MEF3831590.1"/>
    <property type="molecule type" value="Genomic_DNA"/>
</dbReference>
<comment type="caution">
    <text evidence="4">The sequence shown here is derived from an EMBL/GenBank/DDBJ whole genome shotgun (WGS) entry which is preliminary data.</text>
</comment>
<dbReference type="RefSeq" id="WP_303308600.1">
    <property type="nucleotide sequence ID" value="NZ_JAODOP010000001.1"/>
</dbReference>
<name>A0ABU7XLK0_9FLAO</name>
<feature type="transmembrane region" description="Helical" evidence="1">
    <location>
        <begin position="59"/>
        <end position="80"/>
    </location>
</feature>
<dbReference type="Proteomes" id="UP001337305">
    <property type="component" value="Unassembled WGS sequence"/>
</dbReference>
<dbReference type="InterPro" id="IPR012373">
    <property type="entry name" value="Ferrdict_sens_TM"/>
</dbReference>